<reference evidence="2" key="2">
    <citation type="submission" date="2016-06" db="EMBL/GenBank/DDBJ databases">
        <title>The genome of a short-lived fish provides insights into sex chromosome evolution and the genetic control of aging.</title>
        <authorList>
            <person name="Reichwald K."/>
            <person name="Felder M."/>
            <person name="Petzold A."/>
            <person name="Koch P."/>
            <person name="Groth M."/>
            <person name="Platzer M."/>
        </authorList>
    </citation>
    <scope>NUCLEOTIDE SEQUENCE</scope>
    <source>
        <tissue evidence="2">Brain</tissue>
    </source>
</reference>
<dbReference type="AlphaFoldDB" id="A0A1A7YC16"/>
<evidence type="ECO:0000256" key="1">
    <source>
        <dbReference type="SAM" id="MobiDB-lite"/>
    </source>
</evidence>
<gene>
    <name evidence="2" type="primary">IL2RB</name>
</gene>
<evidence type="ECO:0000313" key="2">
    <source>
        <dbReference type="EMBL" id="SBP27684.1"/>
    </source>
</evidence>
<proteinExistence type="predicted"/>
<organism evidence="2">
    <name type="scientific">Iconisemion striatum</name>
    <dbReference type="NCBI Taxonomy" id="60296"/>
    <lineage>
        <taxon>Eukaryota</taxon>
        <taxon>Metazoa</taxon>
        <taxon>Chordata</taxon>
        <taxon>Craniata</taxon>
        <taxon>Vertebrata</taxon>
        <taxon>Euteleostomi</taxon>
        <taxon>Actinopterygii</taxon>
        <taxon>Neopterygii</taxon>
        <taxon>Teleostei</taxon>
        <taxon>Neoteleostei</taxon>
        <taxon>Acanthomorphata</taxon>
        <taxon>Ovalentaria</taxon>
        <taxon>Atherinomorphae</taxon>
        <taxon>Cyprinodontiformes</taxon>
        <taxon>Nothobranchiidae</taxon>
        <taxon>Iconisemion</taxon>
    </lineage>
</organism>
<keyword evidence="2" id="KW-0675">Receptor</keyword>
<feature type="compositionally biased region" description="Basic and acidic residues" evidence="1">
    <location>
        <begin position="80"/>
        <end position="102"/>
    </location>
</feature>
<feature type="non-terminal residue" evidence="2">
    <location>
        <position position="1"/>
    </location>
</feature>
<accession>A0A1A7YC16</accession>
<protein>
    <submittedName>
        <fullName evidence="2">Interleukin 2 receptor, beta</fullName>
    </submittedName>
</protein>
<sequence>GEEKNPERGGDGASDKDMEIMKLILSGSKDSDAVKMISEYKKVKDHQAERFRLHSVDSGMCSCEEVSQESMEVDSINITEGHEEGPPSKEEKKGWDGMKLDH</sequence>
<reference evidence="2" key="1">
    <citation type="submission" date="2016-05" db="EMBL/GenBank/DDBJ databases">
        <authorList>
            <person name="Lavstsen T."/>
            <person name="Jespersen J.S."/>
        </authorList>
    </citation>
    <scope>NUCLEOTIDE SEQUENCE</scope>
    <source>
        <tissue evidence="2">Brain</tissue>
    </source>
</reference>
<dbReference type="EMBL" id="HADX01005452">
    <property type="protein sequence ID" value="SBP27684.1"/>
    <property type="molecule type" value="Transcribed_RNA"/>
</dbReference>
<feature type="non-terminal residue" evidence="2">
    <location>
        <position position="102"/>
    </location>
</feature>
<feature type="region of interest" description="Disordered" evidence="1">
    <location>
        <begin position="77"/>
        <end position="102"/>
    </location>
</feature>
<name>A0A1A7YC16_9TELE</name>